<evidence type="ECO:0000256" key="6">
    <source>
        <dbReference type="ARBA" id="ARBA00023125"/>
    </source>
</evidence>
<dbReference type="InterPro" id="IPR030380">
    <property type="entry name" value="SAM_MeTfrase_DRM"/>
</dbReference>
<evidence type="ECO:0000256" key="3">
    <source>
        <dbReference type="ARBA" id="ARBA00022679"/>
    </source>
</evidence>
<dbReference type="AlphaFoldDB" id="A0A7J0GLC5"/>
<keyword evidence="6" id="KW-0238">DNA-binding</keyword>
<evidence type="ECO:0000313" key="10">
    <source>
        <dbReference type="EMBL" id="GFZ11590.1"/>
    </source>
</evidence>
<feature type="compositionally biased region" description="Basic and acidic residues" evidence="8">
    <location>
        <begin position="516"/>
        <end position="530"/>
    </location>
</feature>
<evidence type="ECO:0000256" key="2">
    <source>
        <dbReference type="ARBA" id="ARBA00022603"/>
    </source>
</evidence>
<feature type="region of interest" description="Disordered" evidence="8">
    <location>
        <begin position="324"/>
        <end position="344"/>
    </location>
</feature>
<dbReference type="GO" id="GO:0008168">
    <property type="term" value="F:methyltransferase activity"/>
    <property type="evidence" value="ECO:0007669"/>
    <property type="project" value="UniProtKB-KW"/>
</dbReference>
<reference evidence="10 11" key="1">
    <citation type="submission" date="2019-07" db="EMBL/GenBank/DDBJ databases">
        <title>De Novo Assembly of kiwifruit Actinidia rufa.</title>
        <authorList>
            <person name="Sugita-Konishi S."/>
            <person name="Sato K."/>
            <person name="Mori E."/>
            <person name="Abe Y."/>
            <person name="Kisaki G."/>
            <person name="Hamano K."/>
            <person name="Suezawa K."/>
            <person name="Otani M."/>
            <person name="Fukuda T."/>
            <person name="Manabe T."/>
            <person name="Gomi K."/>
            <person name="Tabuchi M."/>
            <person name="Akimitsu K."/>
            <person name="Kataoka I."/>
        </authorList>
    </citation>
    <scope>NUCLEOTIDE SEQUENCE [LARGE SCALE GENOMIC DNA]</scope>
    <source>
        <strain evidence="11">cv. Fuchu</strain>
    </source>
</reference>
<feature type="region of interest" description="Disordered" evidence="8">
    <location>
        <begin position="514"/>
        <end position="536"/>
    </location>
</feature>
<dbReference type="PANTHER" id="PTHR23068:SF11">
    <property type="entry name" value="INACTIVE DNA (CYTOSINE-5)-METHYLTRANSFERASE DRM3-RELATED"/>
    <property type="match status" value="1"/>
</dbReference>
<dbReference type="EMBL" id="BJWL01000022">
    <property type="protein sequence ID" value="GFZ11590.1"/>
    <property type="molecule type" value="Genomic_DNA"/>
</dbReference>
<dbReference type="SUPFAM" id="SSF53335">
    <property type="entry name" value="S-adenosyl-L-methionine-dependent methyltransferases"/>
    <property type="match status" value="2"/>
</dbReference>
<keyword evidence="5" id="KW-0677">Repeat</keyword>
<keyword evidence="7" id="KW-0539">Nucleus</keyword>
<dbReference type="Proteomes" id="UP000585474">
    <property type="component" value="Unassembled WGS sequence"/>
</dbReference>
<proteinExistence type="predicted"/>
<dbReference type="PROSITE" id="PS51680">
    <property type="entry name" value="SAM_MT_DRM"/>
    <property type="match status" value="1"/>
</dbReference>
<comment type="subcellular location">
    <subcellularLocation>
        <location evidence="1">Nucleus</location>
    </subcellularLocation>
</comment>
<dbReference type="GO" id="GO:0005634">
    <property type="term" value="C:nucleus"/>
    <property type="evidence" value="ECO:0007669"/>
    <property type="project" value="UniProtKB-SubCell"/>
</dbReference>
<feature type="domain" description="SAM-dependent MTase DRM-type" evidence="9">
    <location>
        <begin position="728"/>
        <end position="1011"/>
    </location>
</feature>
<name>A0A7J0GLC5_9ERIC</name>
<evidence type="ECO:0000256" key="1">
    <source>
        <dbReference type="ARBA" id="ARBA00004123"/>
    </source>
</evidence>
<evidence type="ECO:0000259" key="9">
    <source>
        <dbReference type="PROSITE" id="PS51680"/>
    </source>
</evidence>
<dbReference type="InterPro" id="IPR050390">
    <property type="entry name" value="C5-Methyltransferase"/>
</dbReference>
<evidence type="ECO:0000256" key="5">
    <source>
        <dbReference type="ARBA" id="ARBA00022737"/>
    </source>
</evidence>
<evidence type="ECO:0000313" key="11">
    <source>
        <dbReference type="Proteomes" id="UP000585474"/>
    </source>
</evidence>
<keyword evidence="2 10" id="KW-0489">Methyltransferase</keyword>
<dbReference type="OrthoDB" id="641149at2759"/>
<dbReference type="GO" id="GO:0032259">
    <property type="term" value="P:methylation"/>
    <property type="evidence" value="ECO:0007669"/>
    <property type="project" value="UniProtKB-KW"/>
</dbReference>
<accession>A0A7J0GLC5</accession>
<organism evidence="10 11">
    <name type="scientific">Actinidia rufa</name>
    <dbReference type="NCBI Taxonomy" id="165716"/>
    <lineage>
        <taxon>Eukaryota</taxon>
        <taxon>Viridiplantae</taxon>
        <taxon>Streptophyta</taxon>
        <taxon>Embryophyta</taxon>
        <taxon>Tracheophyta</taxon>
        <taxon>Spermatophyta</taxon>
        <taxon>Magnoliopsida</taxon>
        <taxon>eudicotyledons</taxon>
        <taxon>Gunneridae</taxon>
        <taxon>Pentapetalae</taxon>
        <taxon>asterids</taxon>
        <taxon>Ericales</taxon>
        <taxon>Actinidiaceae</taxon>
        <taxon>Actinidia</taxon>
    </lineage>
</organism>
<dbReference type="GO" id="GO:0003677">
    <property type="term" value="F:DNA binding"/>
    <property type="evidence" value="ECO:0007669"/>
    <property type="project" value="UniProtKB-KW"/>
</dbReference>
<keyword evidence="3 10" id="KW-0808">Transferase</keyword>
<feature type="region of interest" description="Disordered" evidence="8">
    <location>
        <begin position="693"/>
        <end position="714"/>
    </location>
</feature>
<evidence type="ECO:0000256" key="7">
    <source>
        <dbReference type="ARBA" id="ARBA00023242"/>
    </source>
</evidence>
<comment type="caution">
    <text evidence="10">The sequence shown here is derived from an EMBL/GenBank/DDBJ whole genome shotgun (WGS) entry which is preliminary data.</text>
</comment>
<sequence>MLNPPTDLLDVTLQVEMFAQFEDDVRQAKLRGVLLRVMASSRRTRKVRQTVKIRRCLGGKPTSGNYSHDWGPFHPDLENRFLGKICIVQQMNEVLSVQPVAKKSKQGISELGSIIFTKVDLERVQYPNNDPLVIQLRFTTKMSKESWWTLATQFIAIDIPSPYNAIVDRDWLHRMKGVASTLHQSLLRQPRKVELVEEEREVLEDVSKTPETKIVEDLMRYDLDVPSLNHFFLMSSNLKERERTKLIELVTANIEGIKTNLKQIVAINDLVSSRLPLLSNPDEGELRYVHLAIFEHASSVLLSEFSPQIVSLELSYLASAHMEEGSSARTSTTTKLAPKDSECQITDLEEENSSGLNSEPGTMPNFERTIPKIEISRLDLSSENLHSRHIGAHQKPQSESSDSLDGLFSDVKDEIAVDSHPQQVLHKPHSELSDSLNSVFGDDRETGCSPSIVGHICLKEEPDVLNEVSDERRASLLMMNFSVNEINLAMDKLGEDAAVNELVDFILGAQIAENQEQDRRDTNHGNEPRNQEVSTESLFGTMDKTLRLLEMGFSENQISSAIEKYGSEVPIEELADSICVDEVAGTSNDKNKRPWTSFSKNKSNTVINYRSWTEGIKDDLRNYTSDPFPVKTEEFSLGDVSHGRDIDLEKYKGKRPKEEYIDELSSFKRPKQEYDEDSSSFLGSTWLEARKGDSKSTSIRIPGPQREFGSKAGQMEGFGMPKLDKPKSCKSVDQMVAKPPYFFYANATNLSQECWRKLSQFLYAMEPEFVNTQFFSALSRKEGYIHNLPSGNRSHILPKPPMTIEEAIPQTKKWWPSWDSRKQLSCINSEISGLLQICDGLGKLLSDSRGLLSVEQQRDLPPSVQDIKPCLDTLVYHLSVLRSLFPRGLTVLSIFSGIGGAEISLHRLGIHLKGVVSVEPCETKRKVLKRWWENTIQTGELVQVESIMKLASNKLEGLIKKFGGFDLIICQNPYNHSSKIPAMDTDGDIDFSSFYEFVRVLQRVRNAKERSR</sequence>
<gene>
    <name evidence="10" type="ORF">Acr_22g0009880</name>
</gene>
<keyword evidence="11" id="KW-1185">Reference proteome</keyword>
<keyword evidence="4" id="KW-0949">S-adenosyl-L-methionine</keyword>
<evidence type="ECO:0000256" key="4">
    <source>
        <dbReference type="ARBA" id="ARBA00022691"/>
    </source>
</evidence>
<dbReference type="Gene3D" id="3.40.50.150">
    <property type="entry name" value="Vaccinia Virus protein VP39"/>
    <property type="match status" value="1"/>
</dbReference>
<protein>
    <submittedName>
        <fullName evidence="10">S-adenosyl-L-methionine-dependent methyltransferases superfamily protein</fullName>
    </submittedName>
</protein>
<dbReference type="InterPro" id="IPR029063">
    <property type="entry name" value="SAM-dependent_MTases_sf"/>
</dbReference>
<dbReference type="PANTHER" id="PTHR23068">
    <property type="entry name" value="DNA CYTOSINE-5- -METHYLTRANSFERASE 3-RELATED"/>
    <property type="match status" value="1"/>
</dbReference>
<evidence type="ECO:0000256" key="8">
    <source>
        <dbReference type="SAM" id="MobiDB-lite"/>
    </source>
</evidence>